<name>A0ABW3AX55_9SPHI</name>
<reference evidence="2" key="1">
    <citation type="journal article" date="2019" name="Int. J. Syst. Evol. Microbiol.">
        <title>The Global Catalogue of Microorganisms (GCM) 10K type strain sequencing project: providing services to taxonomists for standard genome sequencing and annotation.</title>
        <authorList>
            <consortium name="The Broad Institute Genomics Platform"/>
            <consortium name="The Broad Institute Genome Sequencing Center for Infectious Disease"/>
            <person name="Wu L."/>
            <person name="Ma J."/>
        </authorList>
    </citation>
    <scope>NUCLEOTIDE SEQUENCE [LARGE SCALE GENOMIC DNA]</scope>
    <source>
        <strain evidence="2">CCUG 61484</strain>
    </source>
</reference>
<sequence>MTEYARLLQALYNELTVKGFDANPQCYIQCVNENLQELHRLIGWRQASRFQLAVYAEAGYWLYRIKELAEKLKLQ</sequence>
<gene>
    <name evidence="1" type="ORF">ACFQZX_17645</name>
</gene>
<comment type="caution">
    <text evidence="1">The sequence shown here is derived from an EMBL/GenBank/DDBJ whole genome shotgun (WGS) entry which is preliminary data.</text>
</comment>
<evidence type="ECO:0000313" key="2">
    <source>
        <dbReference type="Proteomes" id="UP001597010"/>
    </source>
</evidence>
<dbReference type="EMBL" id="JBHTHZ010000014">
    <property type="protein sequence ID" value="MFD0795450.1"/>
    <property type="molecule type" value="Genomic_DNA"/>
</dbReference>
<dbReference type="RefSeq" id="WP_377117861.1">
    <property type="nucleotide sequence ID" value="NZ_JBHTHZ010000014.1"/>
</dbReference>
<evidence type="ECO:0000313" key="1">
    <source>
        <dbReference type="EMBL" id="MFD0795450.1"/>
    </source>
</evidence>
<keyword evidence="2" id="KW-1185">Reference proteome</keyword>
<dbReference type="Proteomes" id="UP001597010">
    <property type="component" value="Unassembled WGS sequence"/>
</dbReference>
<organism evidence="1 2">
    <name type="scientific">Mucilaginibacter litoreus</name>
    <dbReference type="NCBI Taxonomy" id="1048221"/>
    <lineage>
        <taxon>Bacteria</taxon>
        <taxon>Pseudomonadati</taxon>
        <taxon>Bacteroidota</taxon>
        <taxon>Sphingobacteriia</taxon>
        <taxon>Sphingobacteriales</taxon>
        <taxon>Sphingobacteriaceae</taxon>
        <taxon>Mucilaginibacter</taxon>
    </lineage>
</organism>
<protein>
    <submittedName>
        <fullName evidence="1">Uncharacterized protein</fullName>
    </submittedName>
</protein>
<proteinExistence type="predicted"/>
<accession>A0ABW3AX55</accession>